<keyword evidence="2" id="KW-0732">Signal</keyword>
<reference evidence="4" key="1">
    <citation type="submission" date="2017-09" db="EMBL/GenBank/DDBJ databases">
        <authorList>
            <person name="Varghese N."/>
            <person name="Submissions S."/>
        </authorList>
    </citation>
    <scope>NUCLEOTIDE SEQUENCE [LARGE SCALE GENOMIC DNA]</scope>
    <source>
        <strain evidence="4">CGMCC 1.12803</strain>
    </source>
</reference>
<dbReference type="EMBL" id="OCMT01000003">
    <property type="protein sequence ID" value="SOD17677.1"/>
    <property type="molecule type" value="Genomic_DNA"/>
</dbReference>
<evidence type="ECO:0000313" key="3">
    <source>
        <dbReference type="EMBL" id="SOD17677.1"/>
    </source>
</evidence>
<protein>
    <recommendedName>
        <fullName evidence="5">Conjugal transfer protein TraI</fullName>
    </recommendedName>
</protein>
<dbReference type="AlphaFoldDB" id="A0A286A713"/>
<organism evidence="3 4">
    <name type="scientific">Pedobacter xixiisoli</name>
    <dbReference type="NCBI Taxonomy" id="1476464"/>
    <lineage>
        <taxon>Bacteria</taxon>
        <taxon>Pseudomonadati</taxon>
        <taxon>Bacteroidota</taxon>
        <taxon>Sphingobacteriia</taxon>
        <taxon>Sphingobacteriales</taxon>
        <taxon>Sphingobacteriaceae</taxon>
        <taxon>Pedobacter</taxon>
    </lineage>
</organism>
<evidence type="ECO:0008006" key="5">
    <source>
        <dbReference type="Google" id="ProtNLM"/>
    </source>
</evidence>
<dbReference type="RefSeq" id="WP_097132474.1">
    <property type="nucleotide sequence ID" value="NZ_OCMT01000003.1"/>
</dbReference>
<dbReference type="OrthoDB" id="793529at2"/>
<evidence type="ECO:0000256" key="1">
    <source>
        <dbReference type="SAM" id="Coils"/>
    </source>
</evidence>
<name>A0A286A713_9SPHI</name>
<sequence>MKQYIKRVMMAMAFAILLILPTNQAQAGIIGLIKAIVVKAIKAVDIKIQKLQNKTLDLQNAQKKMENEMARQRLNEISEWSKKQKEQYQKYFDELRKVNDVIRDYQRVKDIMQMQWRITNEYGRTWELLKKDGNFSAHELQQMQRVYSGITKQTLQNVKNLRLITTSYTTQMSNAKRMELTNEIGEDVQRNYDDMRRFNATNIQLSLSRAKSRQDIDKIRSLYGINN</sequence>
<feature type="chain" id="PRO_5012786825" description="Conjugal transfer protein TraI" evidence="2">
    <location>
        <begin position="28"/>
        <end position="227"/>
    </location>
</feature>
<accession>A0A286A713</accession>
<proteinExistence type="predicted"/>
<feature type="signal peptide" evidence="2">
    <location>
        <begin position="1"/>
        <end position="27"/>
    </location>
</feature>
<gene>
    <name evidence="3" type="ORF">SAMN06297358_2632</name>
</gene>
<dbReference type="Proteomes" id="UP000219281">
    <property type="component" value="Unassembled WGS sequence"/>
</dbReference>
<evidence type="ECO:0000256" key="2">
    <source>
        <dbReference type="SAM" id="SignalP"/>
    </source>
</evidence>
<evidence type="ECO:0000313" key="4">
    <source>
        <dbReference type="Proteomes" id="UP000219281"/>
    </source>
</evidence>
<feature type="coiled-coil region" evidence="1">
    <location>
        <begin position="41"/>
        <end position="71"/>
    </location>
</feature>
<keyword evidence="4" id="KW-1185">Reference proteome</keyword>
<keyword evidence="1" id="KW-0175">Coiled coil</keyword>